<feature type="region of interest" description="Disordered" evidence="1">
    <location>
        <begin position="165"/>
        <end position="185"/>
    </location>
</feature>
<proteinExistence type="predicted"/>
<name>A0ABS5PMU2_9FIRM</name>
<dbReference type="Proteomes" id="UP000746471">
    <property type="component" value="Unassembled WGS sequence"/>
</dbReference>
<evidence type="ECO:0000256" key="1">
    <source>
        <dbReference type="SAM" id="MobiDB-lite"/>
    </source>
</evidence>
<feature type="transmembrane region" description="Helical" evidence="2">
    <location>
        <begin position="137"/>
        <end position="155"/>
    </location>
</feature>
<dbReference type="EMBL" id="JAHBCL010000004">
    <property type="protein sequence ID" value="MBS7525681.1"/>
    <property type="molecule type" value="Genomic_DNA"/>
</dbReference>
<accession>A0ABS5PMU2</accession>
<dbReference type="InterPro" id="IPR054331">
    <property type="entry name" value="LiaF_TM"/>
</dbReference>
<feature type="transmembrane region" description="Helical" evidence="2">
    <location>
        <begin position="89"/>
        <end position="108"/>
    </location>
</feature>
<protein>
    <recommendedName>
        <fullName evidence="3">LiaF transmembrane domain-containing protein</fullName>
    </recommendedName>
</protein>
<evidence type="ECO:0000313" key="5">
    <source>
        <dbReference type="Proteomes" id="UP000746471"/>
    </source>
</evidence>
<keyword evidence="2" id="KW-0812">Transmembrane</keyword>
<organism evidence="4 5">
    <name type="scientific">Fusibacter paucivorans</name>
    <dbReference type="NCBI Taxonomy" id="76009"/>
    <lineage>
        <taxon>Bacteria</taxon>
        <taxon>Bacillati</taxon>
        <taxon>Bacillota</taxon>
        <taxon>Clostridia</taxon>
        <taxon>Eubacteriales</taxon>
        <taxon>Eubacteriales Family XII. Incertae Sedis</taxon>
        <taxon>Fusibacter</taxon>
    </lineage>
</organism>
<comment type="caution">
    <text evidence="4">The sequence shown here is derived from an EMBL/GenBank/DDBJ whole genome shotgun (WGS) entry which is preliminary data.</text>
</comment>
<gene>
    <name evidence="4" type="ORF">KHM83_03215</name>
</gene>
<evidence type="ECO:0000313" key="4">
    <source>
        <dbReference type="EMBL" id="MBS7525681.1"/>
    </source>
</evidence>
<dbReference type="RefSeq" id="WP_213235468.1">
    <property type="nucleotide sequence ID" value="NZ_JAHBCL010000004.1"/>
</dbReference>
<evidence type="ECO:0000259" key="3">
    <source>
        <dbReference type="Pfam" id="PF22570"/>
    </source>
</evidence>
<sequence length="185" mass="21500">MDKHRHSALGILVVLLGIVLIMDYYGIIHFDIGNLWPLILIFVGYRAERDYFNGYAGARHLLLGTTLITYGIYFQLSELPLMPYQFENKFWPIFIIGPGLGFLQMYYMGHRPKKNLRTGTLLVGLGSIFLIQEFMTLHIQLFLYVAVVLFGIFLISKDQAQRDDMDIDTKHSEKETSPDNERERY</sequence>
<keyword evidence="5" id="KW-1185">Reference proteome</keyword>
<keyword evidence="2" id="KW-0472">Membrane</keyword>
<keyword evidence="2" id="KW-1133">Transmembrane helix</keyword>
<feature type="transmembrane region" description="Helical" evidence="2">
    <location>
        <begin position="7"/>
        <end position="26"/>
    </location>
</feature>
<feature type="domain" description="LiaF transmembrane" evidence="3">
    <location>
        <begin position="9"/>
        <end position="103"/>
    </location>
</feature>
<feature type="transmembrane region" description="Helical" evidence="2">
    <location>
        <begin position="60"/>
        <end position="77"/>
    </location>
</feature>
<reference evidence="4 5" key="1">
    <citation type="submission" date="2021-05" db="EMBL/GenBank/DDBJ databases">
        <title>Fusibacter ferrireducens sp. nov., an anaerobic, sulfur- and Fe-reducing bacterium isolated from the mangrove sediment.</title>
        <authorList>
            <person name="Qiu D."/>
        </authorList>
    </citation>
    <scope>NUCLEOTIDE SEQUENCE [LARGE SCALE GENOMIC DNA]</scope>
    <source>
        <strain evidence="4 5">DSM 12116</strain>
    </source>
</reference>
<evidence type="ECO:0000256" key="2">
    <source>
        <dbReference type="SAM" id="Phobius"/>
    </source>
</evidence>
<dbReference type="Pfam" id="PF22570">
    <property type="entry name" value="LiaF-TM"/>
    <property type="match status" value="1"/>
</dbReference>